<accession>A0ABR2JL84</accession>
<feature type="domain" description="HTH myb-type" evidence="2">
    <location>
        <begin position="139"/>
        <end position="188"/>
    </location>
</feature>
<dbReference type="SUPFAM" id="SSF46689">
    <property type="entry name" value="Homeodomain-like"/>
    <property type="match status" value="1"/>
</dbReference>
<keyword evidence="4" id="KW-1185">Reference proteome</keyword>
<evidence type="ECO:0000259" key="2">
    <source>
        <dbReference type="PROSITE" id="PS51294"/>
    </source>
</evidence>
<organism evidence="3 4">
    <name type="scientific">Tritrichomonas musculus</name>
    <dbReference type="NCBI Taxonomy" id="1915356"/>
    <lineage>
        <taxon>Eukaryota</taxon>
        <taxon>Metamonada</taxon>
        <taxon>Parabasalia</taxon>
        <taxon>Tritrichomonadida</taxon>
        <taxon>Tritrichomonadidae</taxon>
        <taxon>Tritrichomonas</taxon>
    </lineage>
</organism>
<feature type="domain" description="Myb-like" evidence="1">
    <location>
        <begin position="82"/>
        <end position="133"/>
    </location>
</feature>
<comment type="caution">
    <text evidence="3">The sequence shown here is derived from an EMBL/GenBank/DDBJ whole genome shotgun (WGS) entry which is preliminary data.</text>
</comment>
<dbReference type="InterPro" id="IPR017930">
    <property type="entry name" value="Myb_dom"/>
</dbReference>
<protein>
    <recommendedName>
        <fullName evidence="5">Myb-like DNA-binding domain containing protein</fullName>
    </recommendedName>
</protein>
<dbReference type="Gene3D" id="1.10.10.60">
    <property type="entry name" value="Homeodomain-like"/>
    <property type="match status" value="2"/>
</dbReference>
<evidence type="ECO:0000313" key="3">
    <source>
        <dbReference type="EMBL" id="KAK8878656.1"/>
    </source>
</evidence>
<dbReference type="PANTHER" id="PTHR45614:SF299">
    <property type="entry name" value="MYB-LIKE DNA-BINDING DOMAIN CONTAINING PROTEIN"/>
    <property type="match status" value="1"/>
</dbReference>
<dbReference type="Proteomes" id="UP001470230">
    <property type="component" value="Unassembled WGS sequence"/>
</dbReference>
<dbReference type="CDD" id="cd00167">
    <property type="entry name" value="SANT"/>
    <property type="match status" value="2"/>
</dbReference>
<dbReference type="InterPro" id="IPR009057">
    <property type="entry name" value="Homeodomain-like_sf"/>
</dbReference>
<evidence type="ECO:0000313" key="4">
    <source>
        <dbReference type="Proteomes" id="UP001470230"/>
    </source>
</evidence>
<dbReference type="InterPro" id="IPR001005">
    <property type="entry name" value="SANT/Myb"/>
</dbReference>
<dbReference type="EMBL" id="JAPFFF010000011">
    <property type="protein sequence ID" value="KAK8878656.1"/>
    <property type="molecule type" value="Genomic_DNA"/>
</dbReference>
<name>A0ABR2JL84_9EUKA</name>
<dbReference type="PANTHER" id="PTHR45614">
    <property type="entry name" value="MYB PROTEIN-RELATED"/>
    <property type="match status" value="1"/>
</dbReference>
<feature type="domain" description="Myb-like" evidence="1">
    <location>
        <begin position="134"/>
        <end position="184"/>
    </location>
</feature>
<proteinExistence type="predicted"/>
<evidence type="ECO:0000259" key="1">
    <source>
        <dbReference type="PROSITE" id="PS50090"/>
    </source>
</evidence>
<evidence type="ECO:0008006" key="5">
    <source>
        <dbReference type="Google" id="ProtNLM"/>
    </source>
</evidence>
<dbReference type="Pfam" id="PF00249">
    <property type="entry name" value="Myb_DNA-binding"/>
    <property type="match status" value="2"/>
</dbReference>
<dbReference type="PROSITE" id="PS51294">
    <property type="entry name" value="HTH_MYB"/>
    <property type="match status" value="2"/>
</dbReference>
<dbReference type="SMART" id="SM00717">
    <property type="entry name" value="SANT"/>
    <property type="match status" value="2"/>
</dbReference>
<dbReference type="InterPro" id="IPR050560">
    <property type="entry name" value="MYB_TF"/>
</dbReference>
<feature type="domain" description="HTH myb-type" evidence="2">
    <location>
        <begin position="86"/>
        <end position="137"/>
    </location>
</feature>
<reference evidence="3 4" key="1">
    <citation type="submission" date="2024-04" db="EMBL/GenBank/DDBJ databases">
        <title>Tritrichomonas musculus Genome.</title>
        <authorList>
            <person name="Alves-Ferreira E."/>
            <person name="Grigg M."/>
            <person name="Lorenzi H."/>
            <person name="Galac M."/>
        </authorList>
    </citation>
    <scope>NUCLEOTIDE SEQUENCE [LARGE SCALE GENOMIC DNA]</scope>
    <source>
        <strain evidence="3 4">EAF2021</strain>
    </source>
</reference>
<dbReference type="PROSITE" id="PS50090">
    <property type="entry name" value="MYB_LIKE"/>
    <property type="match status" value="2"/>
</dbReference>
<sequence length="260" mass="29557">MFCSFSVEPKNKKISYNRALCSPFSPNAFAQNVQNASIGNNNQETNSNLNNYVYDIDPIKKASQSLPSFTSSALNPSIHQVSGGTKKRKWTTEEDYLLSQAVNTYGVDSWNLVAQKIENRTGKQCRERWMSSISPTLIKDTWSPQEDLILIRKQSEFGNKWTLIHNFLPGRSNTAIKNRWKCLCRRSMSKHQRDFKQILSNTSSGISKTCSRATTKKVYSNNSLPKEQQKKAQNNIQEIIDSLFDDDCLNDLEATLSVNV</sequence>
<gene>
    <name evidence="3" type="ORF">M9Y10_005436</name>
</gene>